<dbReference type="GO" id="GO:0005739">
    <property type="term" value="C:mitochondrion"/>
    <property type="evidence" value="ECO:0007669"/>
    <property type="project" value="UniProtKB-SubCell"/>
</dbReference>
<dbReference type="Gene3D" id="3.40.50.1440">
    <property type="entry name" value="Tubulin/FtsZ, GTPase domain"/>
    <property type="match status" value="1"/>
</dbReference>
<reference evidence="10" key="1">
    <citation type="submission" date="2025-08" db="UniProtKB">
        <authorList>
            <consortium name="Ensembl"/>
        </authorList>
    </citation>
    <scope>IDENTIFICATION</scope>
</reference>
<dbReference type="PANTHER" id="PTHR13391">
    <property type="entry name" value="MITOCHONDRIAL DISTRIBUTION REGULATOR MISATO"/>
    <property type="match status" value="1"/>
</dbReference>
<dbReference type="CDD" id="cd06060">
    <property type="entry name" value="misato"/>
    <property type="match status" value="1"/>
</dbReference>
<evidence type="ECO:0000256" key="4">
    <source>
        <dbReference type="ARBA" id="ARBA00017321"/>
    </source>
</evidence>
<keyword evidence="6" id="KW-0496">Mitochondrion</keyword>
<keyword evidence="11" id="KW-1185">Reference proteome</keyword>
<feature type="domain" description="Misato Segment II tubulin-like" evidence="8">
    <location>
        <begin position="6"/>
        <end position="120"/>
    </location>
</feature>
<dbReference type="GO" id="GO:0007005">
    <property type="term" value="P:mitochondrion organization"/>
    <property type="evidence" value="ECO:0007669"/>
    <property type="project" value="InterPro"/>
</dbReference>
<keyword evidence="5" id="KW-0963">Cytoplasm</keyword>
<organism evidence="10 11">
    <name type="scientific">Paramormyrops kingsleyae</name>
    <dbReference type="NCBI Taxonomy" id="1676925"/>
    <lineage>
        <taxon>Eukaryota</taxon>
        <taxon>Metazoa</taxon>
        <taxon>Chordata</taxon>
        <taxon>Craniata</taxon>
        <taxon>Vertebrata</taxon>
        <taxon>Euteleostomi</taxon>
        <taxon>Actinopterygii</taxon>
        <taxon>Neopterygii</taxon>
        <taxon>Teleostei</taxon>
        <taxon>Osteoglossocephala</taxon>
        <taxon>Osteoglossomorpha</taxon>
        <taxon>Osteoglossiformes</taxon>
        <taxon>Mormyridae</taxon>
        <taxon>Paramormyrops</taxon>
    </lineage>
</organism>
<proteinExistence type="inferred from homology"/>
<dbReference type="Proteomes" id="UP000261540">
    <property type="component" value="Unplaced"/>
</dbReference>
<dbReference type="KEGG" id="pki:111837916"/>
<dbReference type="Pfam" id="PF10644">
    <property type="entry name" value="Misat_Tub_SegII"/>
    <property type="match status" value="1"/>
</dbReference>
<dbReference type="Ensembl" id="ENSPKIT00000013932.1">
    <property type="protein sequence ID" value="ENSPKIP00000033049.1"/>
    <property type="gene ID" value="ENSPKIG00000012900.1"/>
</dbReference>
<sequence>MGGVCREVVTLQLGHYSNFVGTHWWNLQDASLSYDPDLVVPPSELQSDVLFREGLTLGGQITYTPRLIAMDLKGSLQTLRQEGILYDTRKERKSSAWDGEMVTYKECPPTKNSFLQDLDKLDEGEILAEADFNMSQLPQCPGGNKLSQRSVAMETVNSSLDRVRKGYQMEGSVRVWSDFLRIHLHPRTITVINQYNHDGESQRLEAFGQGEALLQGSLLEELEDKLHFFVEECDYLQGFQVLCDLADGFSGLGSKVTEMLRDSYGSRGILTWGVAPVSYPDSNLIKDVYHMMNYVLGTASLANHSSFFCPLTLRGGLGRRPLPPIVFPHLQYDPTLWYHSSAILALALDSLTVPYRLRYNSAPMWQVADSLAACGRKVVAAYGAVPFPMMQGSCLPDALHSYRDALPWRPLSACRELSDRCSFGQWVTLRGLEGQKLVSTLTPGTQPPSPLHSARCGEEVVASYVSSYYPASPLAVQLVSSPSKLTSPFPQLFHQTLSPKGFLQSETTSSPSVVASVPVLSSLQSSPALGPWLAALQQGACALDLRRVAPSFLSQGPEHVEMQETLEQLINLAHCYHHDNSGTSSDDDDDD</sequence>
<evidence type="ECO:0000256" key="7">
    <source>
        <dbReference type="ARBA" id="ARBA00045225"/>
    </source>
</evidence>
<evidence type="ECO:0000256" key="6">
    <source>
        <dbReference type="ARBA" id="ARBA00023128"/>
    </source>
</evidence>
<evidence type="ECO:0000256" key="5">
    <source>
        <dbReference type="ARBA" id="ARBA00022490"/>
    </source>
</evidence>
<dbReference type="InterPro" id="IPR049942">
    <property type="entry name" value="DML1/Misato"/>
</dbReference>
<dbReference type="Pfam" id="PF14881">
    <property type="entry name" value="Tubulin_3"/>
    <property type="match status" value="1"/>
</dbReference>
<feature type="domain" description="DML1/Misato tubulin" evidence="9">
    <location>
        <begin position="172"/>
        <end position="357"/>
    </location>
</feature>
<dbReference type="STRING" id="1676925.ENSPKIP00000033049"/>
<dbReference type="SUPFAM" id="SSF52490">
    <property type="entry name" value="Tubulin nucleotide-binding domain-like"/>
    <property type="match status" value="1"/>
</dbReference>
<dbReference type="InterPro" id="IPR036525">
    <property type="entry name" value="Tubulin/FtsZ_GTPase_sf"/>
</dbReference>
<evidence type="ECO:0000259" key="9">
    <source>
        <dbReference type="Pfam" id="PF14881"/>
    </source>
</evidence>
<dbReference type="PANTHER" id="PTHR13391:SF0">
    <property type="entry name" value="PROTEIN MISATO HOMOLOG 1"/>
    <property type="match status" value="1"/>
</dbReference>
<comment type="subcellular location">
    <subcellularLocation>
        <location evidence="2">Cytoplasm</location>
    </subcellularLocation>
    <subcellularLocation>
        <location evidence="1">Mitochondrion</location>
    </subcellularLocation>
</comment>
<evidence type="ECO:0000313" key="10">
    <source>
        <dbReference type="Ensembl" id="ENSPKIP00000033049.1"/>
    </source>
</evidence>
<accession>A0A3B3SQN8</accession>
<evidence type="ECO:0000256" key="3">
    <source>
        <dbReference type="ARBA" id="ARBA00008507"/>
    </source>
</evidence>
<evidence type="ECO:0000256" key="2">
    <source>
        <dbReference type="ARBA" id="ARBA00004496"/>
    </source>
</evidence>
<dbReference type="OrthoDB" id="271881at2759"/>
<protein>
    <recommendedName>
        <fullName evidence="4">Protein misato homolog 1</fullName>
    </recommendedName>
</protein>
<reference evidence="10" key="2">
    <citation type="submission" date="2025-09" db="UniProtKB">
        <authorList>
            <consortium name="Ensembl"/>
        </authorList>
    </citation>
    <scope>IDENTIFICATION</scope>
</reference>
<comment type="function">
    <text evidence="7">Involved in the regulation of mitochondrial distribution and morphology. Required for mitochondrial fusion and mitochondrial network formation.</text>
</comment>
<dbReference type="InterPro" id="IPR029209">
    <property type="entry name" value="DML1/Misato_tubulin"/>
</dbReference>
<evidence type="ECO:0000313" key="11">
    <source>
        <dbReference type="Proteomes" id="UP000261540"/>
    </source>
</evidence>
<name>A0A3B3SQN8_9TELE</name>
<dbReference type="GeneTree" id="ENSGT00530000064067"/>
<evidence type="ECO:0000256" key="1">
    <source>
        <dbReference type="ARBA" id="ARBA00004173"/>
    </source>
</evidence>
<evidence type="ECO:0000259" key="8">
    <source>
        <dbReference type="Pfam" id="PF10644"/>
    </source>
</evidence>
<dbReference type="AlphaFoldDB" id="A0A3B3SQN8"/>
<comment type="similarity">
    <text evidence="3">Belongs to the misato family.</text>
</comment>
<dbReference type="InterPro" id="IPR019605">
    <property type="entry name" value="Misato_II_tubulin-like"/>
</dbReference>